<dbReference type="Proteomes" id="UP001215598">
    <property type="component" value="Unassembled WGS sequence"/>
</dbReference>
<dbReference type="EMBL" id="JARKIB010000395">
    <property type="protein sequence ID" value="KAJ7711482.1"/>
    <property type="molecule type" value="Genomic_DNA"/>
</dbReference>
<organism evidence="1 2">
    <name type="scientific">Mycena metata</name>
    <dbReference type="NCBI Taxonomy" id="1033252"/>
    <lineage>
        <taxon>Eukaryota</taxon>
        <taxon>Fungi</taxon>
        <taxon>Dikarya</taxon>
        <taxon>Basidiomycota</taxon>
        <taxon>Agaricomycotina</taxon>
        <taxon>Agaricomycetes</taxon>
        <taxon>Agaricomycetidae</taxon>
        <taxon>Agaricales</taxon>
        <taxon>Marasmiineae</taxon>
        <taxon>Mycenaceae</taxon>
        <taxon>Mycena</taxon>
    </lineage>
</organism>
<gene>
    <name evidence="1" type="ORF">B0H16DRAFT_1480325</name>
</gene>
<protein>
    <submittedName>
        <fullName evidence="1">Uncharacterized protein</fullName>
    </submittedName>
</protein>
<accession>A0AAD7MD39</accession>
<proteinExistence type="predicted"/>
<sequence length="162" mass="18081">MSEIHEVSRLTTEVIHPSLRYSGGMRRKPLEVGGSFCPNGSTYFHRNTVMQCDPREMAGIIAQITPPILIGMQRDLAKFTGNQREFLHKYLQSFPAESIETRWATISLAEVCDSQWPGIGCQWNTMPIAADQPVATSAYITDMLSANAEILAKISHSRNKIV</sequence>
<name>A0AAD7MD39_9AGAR</name>
<reference evidence="1" key="1">
    <citation type="submission" date="2023-03" db="EMBL/GenBank/DDBJ databases">
        <title>Massive genome expansion in bonnet fungi (Mycena s.s.) driven by repeated elements and novel gene families across ecological guilds.</title>
        <authorList>
            <consortium name="Lawrence Berkeley National Laboratory"/>
            <person name="Harder C.B."/>
            <person name="Miyauchi S."/>
            <person name="Viragh M."/>
            <person name="Kuo A."/>
            <person name="Thoen E."/>
            <person name="Andreopoulos B."/>
            <person name="Lu D."/>
            <person name="Skrede I."/>
            <person name="Drula E."/>
            <person name="Henrissat B."/>
            <person name="Morin E."/>
            <person name="Kohler A."/>
            <person name="Barry K."/>
            <person name="LaButti K."/>
            <person name="Morin E."/>
            <person name="Salamov A."/>
            <person name="Lipzen A."/>
            <person name="Mereny Z."/>
            <person name="Hegedus B."/>
            <person name="Baldrian P."/>
            <person name="Stursova M."/>
            <person name="Weitz H."/>
            <person name="Taylor A."/>
            <person name="Grigoriev I.V."/>
            <person name="Nagy L.G."/>
            <person name="Martin F."/>
            <person name="Kauserud H."/>
        </authorList>
    </citation>
    <scope>NUCLEOTIDE SEQUENCE</scope>
    <source>
        <strain evidence="1">CBHHK182m</strain>
    </source>
</reference>
<evidence type="ECO:0000313" key="1">
    <source>
        <dbReference type="EMBL" id="KAJ7711482.1"/>
    </source>
</evidence>
<comment type="caution">
    <text evidence="1">The sequence shown here is derived from an EMBL/GenBank/DDBJ whole genome shotgun (WGS) entry which is preliminary data.</text>
</comment>
<evidence type="ECO:0000313" key="2">
    <source>
        <dbReference type="Proteomes" id="UP001215598"/>
    </source>
</evidence>
<keyword evidence="2" id="KW-1185">Reference proteome</keyword>
<dbReference type="AlphaFoldDB" id="A0AAD7MD39"/>